<protein>
    <submittedName>
        <fullName evidence="2">Uncharacterized protein</fullName>
    </submittedName>
</protein>
<evidence type="ECO:0000313" key="2">
    <source>
        <dbReference type="EMBL" id="QLH05859.1"/>
    </source>
</evidence>
<feature type="transmembrane region" description="Helical" evidence="1">
    <location>
        <begin position="12"/>
        <end position="28"/>
    </location>
</feature>
<keyword evidence="1" id="KW-1133">Transmembrane helix</keyword>
<keyword evidence="3" id="KW-1185">Reference proteome</keyword>
<feature type="transmembrane region" description="Helical" evidence="1">
    <location>
        <begin position="34"/>
        <end position="54"/>
    </location>
</feature>
<reference evidence="2 3" key="1">
    <citation type="submission" date="2018-02" db="EMBL/GenBank/DDBJ databases">
        <title>Complete genome of Nitrosopumilus ureaphilus PS0.</title>
        <authorList>
            <person name="Qin W."/>
            <person name="Zheng Y."/>
            <person name="Stahl D.A."/>
        </authorList>
    </citation>
    <scope>NUCLEOTIDE SEQUENCE [LARGE SCALE GENOMIC DNA]</scope>
    <source>
        <strain evidence="2 3">PS0</strain>
    </source>
</reference>
<accession>A0A7D5R683</accession>
<sequence>MKENVFTKRTFLLLLTGIGLVLFWRGIWEMSAKFFSEDISLIVGLVILILVAIYERRQIFQFFGGGR</sequence>
<dbReference type="KEGG" id="nue:C5F50_01270"/>
<organism evidence="2 3">
    <name type="scientific">Nitrosopumilus ureiphilus</name>
    <dbReference type="NCBI Taxonomy" id="1470067"/>
    <lineage>
        <taxon>Archaea</taxon>
        <taxon>Nitrososphaerota</taxon>
        <taxon>Nitrososphaeria</taxon>
        <taxon>Nitrosopumilales</taxon>
        <taxon>Nitrosopumilaceae</taxon>
        <taxon>Nitrosopumilus</taxon>
    </lineage>
</organism>
<proteinExistence type="predicted"/>
<dbReference type="GeneID" id="56066649"/>
<evidence type="ECO:0000313" key="3">
    <source>
        <dbReference type="Proteomes" id="UP000509478"/>
    </source>
</evidence>
<keyword evidence="1" id="KW-0812">Transmembrane</keyword>
<evidence type="ECO:0000256" key="1">
    <source>
        <dbReference type="SAM" id="Phobius"/>
    </source>
</evidence>
<keyword evidence="1" id="KW-0472">Membrane</keyword>
<name>A0A7D5R683_9ARCH</name>
<dbReference type="AlphaFoldDB" id="A0A7D5R683"/>
<dbReference type="RefSeq" id="WP_179371928.1">
    <property type="nucleotide sequence ID" value="NZ_CP026995.1"/>
</dbReference>
<gene>
    <name evidence="2" type="ORF">C5F50_01270</name>
</gene>
<dbReference type="EMBL" id="CP026995">
    <property type="protein sequence ID" value="QLH05859.1"/>
    <property type="molecule type" value="Genomic_DNA"/>
</dbReference>
<dbReference type="Proteomes" id="UP000509478">
    <property type="component" value="Chromosome"/>
</dbReference>